<dbReference type="STRING" id="112413.SAMN05421854_1236"/>
<dbReference type="AlphaFoldDB" id="A0A1I6B3F5"/>
<dbReference type="RefSeq" id="WP_093577056.1">
    <property type="nucleotide sequence ID" value="NZ_FOWC01000023.1"/>
</dbReference>
<reference evidence="2 3" key="1">
    <citation type="submission" date="2016-10" db="EMBL/GenBank/DDBJ databases">
        <authorList>
            <person name="de Groot N.N."/>
        </authorList>
    </citation>
    <scope>NUCLEOTIDE SEQUENCE [LARGE SCALE GENOMIC DNA]</scope>
    <source>
        <strain evidence="2 3">DSM 44637</strain>
    </source>
</reference>
<gene>
    <name evidence="2" type="ORF">SAMN05421854_1236</name>
</gene>
<organism evidence="2 3">
    <name type="scientific">Amycolatopsis rubida</name>
    <dbReference type="NCBI Taxonomy" id="112413"/>
    <lineage>
        <taxon>Bacteria</taxon>
        <taxon>Bacillati</taxon>
        <taxon>Actinomycetota</taxon>
        <taxon>Actinomycetes</taxon>
        <taxon>Pseudonocardiales</taxon>
        <taxon>Pseudonocardiaceae</taxon>
        <taxon>Amycolatopsis</taxon>
    </lineage>
</organism>
<proteinExistence type="predicted"/>
<name>A0A1I6B3F5_9PSEU</name>
<evidence type="ECO:0000313" key="2">
    <source>
        <dbReference type="EMBL" id="SFQ75445.1"/>
    </source>
</evidence>
<sequence>MNANPVNDFYAVIAARLDYLEAVPTEVLSTLVTRDGACMWPSGDPAEPEVIGTDSPDRSAAAQICVGCPVQDACLELEFRTAGFATLGVWGGLAEDDRRAACLAWCERRDGGRS</sequence>
<dbReference type="Proteomes" id="UP000199137">
    <property type="component" value="Unassembled WGS sequence"/>
</dbReference>
<dbReference type="InterPro" id="IPR034768">
    <property type="entry name" value="4FE4S_WBL"/>
</dbReference>
<dbReference type="EMBL" id="FOWC01000023">
    <property type="protein sequence ID" value="SFQ75445.1"/>
    <property type="molecule type" value="Genomic_DNA"/>
</dbReference>
<dbReference type="PROSITE" id="PS51674">
    <property type="entry name" value="4FE4S_WBL"/>
    <property type="match status" value="1"/>
</dbReference>
<evidence type="ECO:0000259" key="1">
    <source>
        <dbReference type="PROSITE" id="PS51674"/>
    </source>
</evidence>
<accession>A0A1I6B3F5</accession>
<feature type="domain" description="4Fe-4S Wbl-type" evidence="1">
    <location>
        <begin position="37"/>
        <end position="100"/>
    </location>
</feature>
<protein>
    <submittedName>
        <fullName evidence="2">WhiB family transcriptional regulator, redox-sensing transcriptional regulator</fullName>
    </submittedName>
</protein>
<evidence type="ECO:0000313" key="3">
    <source>
        <dbReference type="Proteomes" id="UP000199137"/>
    </source>
</evidence>
<dbReference type="Pfam" id="PF02467">
    <property type="entry name" value="Whib"/>
    <property type="match status" value="1"/>
</dbReference>
<dbReference type="OrthoDB" id="3689751at2"/>